<feature type="compositionally biased region" description="Low complexity" evidence="3">
    <location>
        <begin position="528"/>
        <end position="544"/>
    </location>
</feature>
<evidence type="ECO:0000259" key="4">
    <source>
        <dbReference type="PROSITE" id="PS50002"/>
    </source>
</evidence>
<dbReference type="FunFam" id="2.30.30.40:FF:000035">
    <property type="entry name" value="SH3 domain containing protein"/>
    <property type="match status" value="1"/>
</dbReference>
<dbReference type="PANTHER" id="PTHR47775:SF1">
    <property type="entry name" value="BUD SITE SELECTION PROTEIN 14"/>
    <property type="match status" value="1"/>
</dbReference>
<feature type="compositionally biased region" description="Polar residues" evidence="3">
    <location>
        <begin position="1505"/>
        <end position="1519"/>
    </location>
</feature>
<dbReference type="SUPFAM" id="SSF54236">
    <property type="entry name" value="Ubiquitin-like"/>
    <property type="match status" value="1"/>
</dbReference>
<dbReference type="PROSITE" id="PS50002">
    <property type="entry name" value="SH3"/>
    <property type="match status" value="1"/>
</dbReference>
<feature type="region of interest" description="Disordered" evidence="3">
    <location>
        <begin position="1329"/>
        <end position="1381"/>
    </location>
</feature>
<evidence type="ECO:0000313" key="9">
    <source>
        <dbReference type="Proteomes" id="UP000325313"/>
    </source>
</evidence>
<dbReference type="GO" id="GO:0008104">
    <property type="term" value="P:intracellular protein localization"/>
    <property type="evidence" value="ECO:0007669"/>
    <property type="project" value="TreeGrafter"/>
</dbReference>
<accession>A0A5B0RKV8</accession>
<feature type="region of interest" description="Disordered" evidence="3">
    <location>
        <begin position="912"/>
        <end position="1012"/>
    </location>
</feature>
<feature type="compositionally biased region" description="Polar residues" evidence="3">
    <location>
        <begin position="1227"/>
        <end position="1246"/>
    </location>
</feature>
<comment type="caution">
    <text evidence="7">The sequence shown here is derived from an EMBL/GenBank/DDBJ whole genome shotgun (WGS) entry which is preliminary data.</text>
</comment>
<feature type="compositionally biased region" description="Polar residues" evidence="3">
    <location>
        <begin position="650"/>
        <end position="666"/>
    </location>
</feature>
<feature type="region of interest" description="Disordered" evidence="3">
    <location>
        <begin position="708"/>
        <end position="729"/>
    </location>
</feature>
<evidence type="ECO:0000256" key="1">
    <source>
        <dbReference type="ARBA" id="ARBA00022443"/>
    </source>
</evidence>
<feature type="compositionally biased region" description="Polar residues" evidence="3">
    <location>
        <begin position="545"/>
        <end position="564"/>
    </location>
</feature>
<evidence type="ECO:0000259" key="5">
    <source>
        <dbReference type="PROSITE" id="PS50200"/>
    </source>
</evidence>
<dbReference type="GO" id="GO:0007165">
    <property type="term" value="P:signal transduction"/>
    <property type="evidence" value="ECO:0007669"/>
    <property type="project" value="InterPro"/>
</dbReference>
<keyword evidence="8" id="KW-1185">Reference proteome</keyword>
<feature type="compositionally biased region" description="Basic and acidic residues" evidence="3">
    <location>
        <begin position="568"/>
        <end position="595"/>
    </location>
</feature>
<sequence>MTSSIKQQQQQQLKEQQHARIASEDDEEEEDEDEEDEDLDEEEDDDDDDLYMDQHQQQLNHHNNQQAHNESTQDDEADRASDSSFSDSVSLSSTPSIPCSDDIDFTLVYALHTFLATVDGQASVVKGDRLTLLDDSNSYWWLIRVLKTQAVGYIPAENIETPFERLARLNKHRNVDLSSATPIDVQAGAASSLAQTRFSQRIPSAGDPVRSRSPQDRRKGPGPPPMIGPGYFSPPPVAPAPGTGKGKTVAFTAPTYFENSGNEWSDEEDDESGNEQMIDGDEVADGDWDGEGEFEEGEEGFEDEEEESEEEDDEEEEHLESNNAPQRPERAPVLDLDPALKSNPTTIDSQRQLEEQLAQEHKQQQRQYQLQQQIQHQVASEQSLSRQASAESEEAAKSPSGWTRLRLAARASADSLRGGPGNSNKDDSRSQLGKGLSPVQRAQLDTPITNKESIPEQLAASRNITQAASNAPKNSSNLSIDKIASTSSLQLIPNALTETKKLTLTPDIARDTADYGLDAYQQNPSRGSHPARSRSTSASSSESPFRQSGNKQQARINGEPSSASLEGHSTDSHNGTTEDAKGFKPNSTRKEESDPKKKKTGGLLSGFFGRKKDKKSKNDPMDETRSSSLEHDRNRSSSPLSPSEHSVRSLSSPQLEGSPNGTTPNHRATAENDDLFSTDAALRKQQEEAQEVMHRQYGISREISDLNATHHSQQQKKPSYPPINSNVPSTSLGLHSPFSPGSSTASMGLVYSPAGGRVRPGSLIGSPGIAGMDVPMLNVLRIFAGDNVDCEATFKTVLLSAQTTTQELITQSLQRFHVLVTEEDRSSYYLTIKDVVSGEETVLDDQQTPLKLFELMNESLGQHALYLPSVKRSSVGSISSINSNLSLNPAISRLGMNDFSDDSAVKFHLNRYSHPRHSNGNFAPNGIPSSRKPERSGSLAPIQEDGTISGHPGVSPIAITNTSAGPSSSTQYDPQKPMNTVSNSGSTDSMYSEQLPLSPNASSPPSATTITSSPSLRFAMRVRIHSSDLPEGLVFDPQSNAIIPKTVLIERGQRATPPTNPSASASSTSFREKVIIFPRNIHVSEAIEHTLEAFGIADGVVDGGDDVDDKLSKRRNSSKIRYGLSMKSPDSPTEVPVNLISKVLDAYSVPPIFRPADRTSKEVRRRSQEYHPFVLGTLQDLQPSDPIFSLRRAMIHHPPRRDYPRQSAGQNGLAGAVADELGLLQAKKNSSTGPSRPAPSTESSFKTARESIHSVEEGVVNTPPVASPNPITVRSTQRNSEEGIDINLHNNAMIRSRRDDGPQHQSYRYSYIDPNGEEFDISSLIESELSSEQGGEISKHAHDKHQRKHESQDKTAATRTISPSTEDGYASAPESPLSTVNRLSPSVVRQLQNHETDDDSAIEALRAADLTIDQDLRLASSSSLYGSRDRVSSEDLLAWTVRKQAPSMNQQSDRPSESSQKAKSSQFFAESLDHRIQRLLSKVKPLTNGSSSVGRTMMDPAVDSSVVQAESSPNGPTRSLQKDGPEETLRGSVNSSRSNSTNEDGSISPVTPLTATSPTGESSNYTPISSATRGRGIDSRLSMNREQGQLELRGQPSSLGQGIPPAHRAWLPLLFPSLSSSTASGTEGSENMDSSVASLDVLMNLILLSASSSASSTANTPSSSSSSPSSSSTSTSNPSNPKPTLNRQPFKSSMGSLWNDDPAIAGLFNEHSSSSTASFPLRIDRPLVASSDLLSHPPLLSSADHLPGGLPSNLDPNQHAASHQESSSSSSFNQDTSHRDSSHSSSSLIHNSHNNNLLVHSDILNFFKENSNSFQNLEATIDRILLDSLKL</sequence>
<dbReference type="PANTHER" id="PTHR47775">
    <property type="entry name" value="BUD SITE SELECTION PROTEIN 14"/>
    <property type="match status" value="1"/>
</dbReference>
<dbReference type="InterPro" id="IPR036028">
    <property type="entry name" value="SH3-like_dom_sf"/>
</dbReference>
<dbReference type="Gene3D" id="2.30.30.40">
    <property type="entry name" value="SH3 Domains"/>
    <property type="match status" value="1"/>
</dbReference>
<dbReference type="EMBL" id="VSWC01000171">
    <property type="protein sequence ID" value="KAA1070735.1"/>
    <property type="molecule type" value="Genomic_DNA"/>
</dbReference>
<evidence type="ECO:0000256" key="2">
    <source>
        <dbReference type="PROSITE-ProRule" id="PRU00192"/>
    </source>
</evidence>
<feature type="compositionally biased region" description="Polar residues" evidence="3">
    <location>
        <begin position="1354"/>
        <end position="1365"/>
    </location>
</feature>
<feature type="compositionally biased region" description="Basic and acidic residues" evidence="3">
    <location>
        <begin position="1520"/>
        <end position="1529"/>
    </location>
</feature>
<feature type="compositionally biased region" description="Low complexity" evidence="3">
    <location>
        <begin position="1653"/>
        <end position="1679"/>
    </location>
</feature>
<feature type="region of interest" description="Disordered" evidence="3">
    <location>
        <begin position="515"/>
        <end position="671"/>
    </location>
</feature>
<feature type="compositionally biased region" description="Polar residues" evidence="3">
    <location>
        <begin position="1754"/>
        <end position="1765"/>
    </location>
</feature>
<feature type="compositionally biased region" description="Low complexity" evidence="3">
    <location>
        <begin position="54"/>
        <end position="69"/>
    </location>
</feature>
<feature type="compositionally biased region" description="Polar residues" evidence="3">
    <location>
        <begin position="460"/>
        <end position="478"/>
    </location>
</feature>
<feature type="compositionally biased region" description="Polar residues" evidence="3">
    <location>
        <begin position="1269"/>
        <end position="1278"/>
    </location>
</feature>
<feature type="compositionally biased region" description="Acidic residues" evidence="3">
    <location>
        <begin position="24"/>
        <end position="51"/>
    </location>
</feature>
<feature type="domain" description="SH3" evidence="4">
    <location>
        <begin position="103"/>
        <end position="164"/>
    </location>
</feature>
<feature type="compositionally biased region" description="Low complexity" evidence="3">
    <location>
        <begin position="995"/>
        <end position="1012"/>
    </location>
</feature>
<dbReference type="Pfam" id="PF00788">
    <property type="entry name" value="RA"/>
    <property type="match status" value="1"/>
</dbReference>
<evidence type="ECO:0000313" key="7">
    <source>
        <dbReference type="EMBL" id="KAA1125738.1"/>
    </source>
</evidence>
<feature type="compositionally biased region" description="Polar residues" evidence="3">
    <location>
        <begin position="1446"/>
        <end position="1466"/>
    </location>
</feature>
<feature type="region of interest" description="Disordered" evidence="3">
    <location>
        <begin position="1442"/>
        <end position="1466"/>
    </location>
</feature>
<proteinExistence type="predicted"/>
<dbReference type="InterPro" id="IPR053039">
    <property type="entry name" value="Polarity_Bud-Selection_Reg"/>
</dbReference>
<feature type="compositionally biased region" description="Low complexity" evidence="3">
    <location>
        <begin position="82"/>
        <end position="96"/>
    </location>
</feature>
<feature type="region of interest" description="Disordered" evidence="3">
    <location>
        <begin position="1503"/>
        <end position="1579"/>
    </location>
</feature>
<feature type="compositionally biased region" description="Basic and acidic residues" evidence="3">
    <location>
        <begin position="616"/>
        <end position="635"/>
    </location>
</feature>
<gene>
    <name evidence="6" type="ORF">PGT21_022657</name>
    <name evidence="7" type="ORF">PGTUg99_010294</name>
</gene>
<dbReference type="PROSITE" id="PS50200">
    <property type="entry name" value="RA"/>
    <property type="match status" value="1"/>
</dbReference>
<feature type="region of interest" description="Disordered" evidence="3">
    <location>
        <begin position="196"/>
        <end position="478"/>
    </location>
</feature>
<feature type="compositionally biased region" description="Low complexity" evidence="3">
    <location>
        <begin position="365"/>
        <end position="390"/>
    </location>
</feature>
<feature type="compositionally biased region" description="Low complexity" evidence="3">
    <location>
        <begin position="1"/>
        <end position="14"/>
    </location>
</feature>
<evidence type="ECO:0000313" key="6">
    <source>
        <dbReference type="EMBL" id="KAA1070735.1"/>
    </source>
</evidence>
<dbReference type="Proteomes" id="UP000325313">
    <property type="component" value="Unassembled WGS sequence"/>
</dbReference>
<dbReference type="InterPro" id="IPR001452">
    <property type="entry name" value="SH3_domain"/>
</dbReference>
<feature type="compositionally biased region" description="Polar residues" evidence="3">
    <location>
        <begin position="1682"/>
        <end position="1696"/>
    </location>
</feature>
<dbReference type="Pfam" id="PF00018">
    <property type="entry name" value="SH3_1"/>
    <property type="match status" value="1"/>
</dbReference>
<dbReference type="CDD" id="cd17043">
    <property type="entry name" value="RA"/>
    <property type="match status" value="1"/>
</dbReference>
<feature type="region of interest" description="Disordered" evidence="3">
    <location>
        <begin position="1653"/>
        <end position="1696"/>
    </location>
</feature>
<organism evidence="7 9">
    <name type="scientific">Puccinia graminis f. sp. tritici</name>
    <dbReference type="NCBI Taxonomy" id="56615"/>
    <lineage>
        <taxon>Eukaryota</taxon>
        <taxon>Fungi</taxon>
        <taxon>Dikarya</taxon>
        <taxon>Basidiomycota</taxon>
        <taxon>Pucciniomycotina</taxon>
        <taxon>Pucciniomycetes</taxon>
        <taxon>Pucciniales</taxon>
        <taxon>Pucciniaceae</taxon>
        <taxon>Puccinia</taxon>
    </lineage>
</organism>
<dbReference type="SUPFAM" id="SSF50044">
    <property type="entry name" value="SH3-domain"/>
    <property type="match status" value="1"/>
</dbReference>
<feature type="compositionally biased region" description="Pro residues" evidence="3">
    <location>
        <begin position="221"/>
        <end position="239"/>
    </location>
</feature>
<feature type="compositionally biased region" description="Basic and acidic residues" evidence="3">
    <location>
        <begin position="1247"/>
        <end position="1256"/>
    </location>
</feature>
<feature type="compositionally biased region" description="Polar residues" evidence="3">
    <location>
        <begin position="958"/>
        <end position="992"/>
    </location>
</feature>
<evidence type="ECO:0008006" key="10">
    <source>
        <dbReference type="Google" id="ProtNLM"/>
    </source>
</evidence>
<name>A0A5B0RKV8_PUCGR</name>
<dbReference type="InterPro" id="IPR000159">
    <property type="entry name" value="RA_dom"/>
</dbReference>
<dbReference type="GO" id="GO:0030950">
    <property type="term" value="P:establishment or maintenance of actin cytoskeleton polarity"/>
    <property type="evidence" value="ECO:0007669"/>
    <property type="project" value="TreeGrafter"/>
</dbReference>
<feature type="compositionally biased region" description="Polar residues" evidence="3">
    <location>
        <begin position="1531"/>
        <end position="1572"/>
    </location>
</feature>
<feature type="compositionally biased region" description="Low complexity" evidence="3">
    <location>
        <begin position="397"/>
        <end position="417"/>
    </location>
</feature>
<reference evidence="8 9" key="1">
    <citation type="submission" date="2019-05" db="EMBL/GenBank/DDBJ databases">
        <title>Emergence of the Ug99 lineage of the wheat stem rust pathogen through somatic hybridization.</title>
        <authorList>
            <person name="Li F."/>
            <person name="Upadhyaya N.M."/>
            <person name="Sperschneider J."/>
            <person name="Matny O."/>
            <person name="Nguyen-Phuc H."/>
            <person name="Mago R."/>
            <person name="Raley C."/>
            <person name="Miller M.E."/>
            <person name="Silverstein K.A.T."/>
            <person name="Henningsen E."/>
            <person name="Hirsch C.D."/>
            <person name="Visser B."/>
            <person name="Pretorius Z.A."/>
            <person name="Steffenson B.J."/>
            <person name="Schwessinger B."/>
            <person name="Dodds P.N."/>
            <person name="Figueroa M."/>
        </authorList>
    </citation>
    <scope>NUCLEOTIDE SEQUENCE [LARGE SCALE GENOMIC DNA]</scope>
    <source>
        <strain evidence="6">21-0</strain>
        <strain evidence="7 9">Ug99</strain>
    </source>
</reference>
<keyword evidence="1 2" id="KW-0728">SH3 domain</keyword>
<feature type="region of interest" description="Disordered" evidence="3">
    <location>
        <begin position="1227"/>
        <end position="1313"/>
    </location>
</feature>
<feature type="region of interest" description="Disordered" evidence="3">
    <location>
        <begin position="1"/>
        <end position="96"/>
    </location>
</feature>
<feature type="compositionally biased region" description="Acidic residues" evidence="3">
    <location>
        <begin position="264"/>
        <end position="318"/>
    </location>
</feature>
<feature type="region of interest" description="Disordered" evidence="3">
    <location>
        <begin position="1739"/>
        <end position="1789"/>
    </location>
</feature>
<dbReference type="SMART" id="SM00314">
    <property type="entry name" value="RA"/>
    <property type="match status" value="1"/>
</dbReference>
<feature type="compositionally biased region" description="Basic and acidic residues" evidence="3">
    <location>
        <begin position="209"/>
        <end position="219"/>
    </location>
</feature>
<evidence type="ECO:0000256" key="3">
    <source>
        <dbReference type="SAM" id="MobiDB-lite"/>
    </source>
</evidence>
<evidence type="ECO:0000313" key="8">
    <source>
        <dbReference type="Proteomes" id="UP000324748"/>
    </source>
</evidence>
<dbReference type="Gene3D" id="3.10.20.90">
    <property type="entry name" value="Phosphatidylinositol 3-kinase Catalytic Subunit, Chain A, domain 1"/>
    <property type="match status" value="1"/>
</dbReference>
<feature type="domain" description="Ras-associating" evidence="5">
    <location>
        <begin position="779"/>
        <end position="873"/>
    </location>
</feature>
<dbReference type="GO" id="GO:0015630">
    <property type="term" value="C:microtubule cytoskeleton"/>
    <property type="evidence" value="ECO:0007669"/>
    <property type="project" value="TreeGrafter"/>
</dbReference>
<dbReference type="OrthoDB" id="196165at2759"/>
<feature type="compositionally biased region" description="Basic and acidic residues" evidence="3">
    <location>
        <begin position="351"/>
        <end position="363"/>
    </location>
</feature>
<dbReference type="InterPro" id="IPR029071">
    <property type="entry name" value="Ubiquitin-like_domsf"/>
</dbReference>
<dbReference type="Proteomes" id="UP000324748">
    <property type="component" value="Unassembled WGS sequence"/>
</dbReference>
<protein>
    <recommendedName>
        <fullName evidence="10">SH3 domain-containing protein</fullName>
    </recommendedName>
</protein>
<dbReference type="GO" id="GO:0051286">
    <property type="term" value="C:cell tip"/>
    <property type="evidence" value="ECO:0007669"/>
    <property type="project" value="TreeGrafter"/>
</dbReference>
<dbReference type="SMART" id="SM00326">
    <property type="entry name" value="SH3"/>
    <property type="match status" value="1"/>
</dbReference>
<dbReference type="EMBL" id="VDEP01000175">
    <property type="protein sequence ID" value="KAA1125738.1"/>
    <property type="molecule type" value="Genomic_DNA"/>
</dbReference>